<name>E2NKZ9_9BACE</name>
<dbReference type="HOGENOM" id="CLU_3195856_0_0_10"/>
<sequence length="45" mass="5309">MKGDSGKIFQSDKDCRFSRLPNCQKAKLPRPKEKANKIKRTCWRN</sequence>
<reference evidence="2 3" key="2">
    <citation type="submission" date="2009-01" db="EMBL/GenBank/DDBJ databases">
        <title>Draft genome sequence of Bacteroides cellulosilyticus (DSM 14838).</title>
        <authorList>
            <person name="Sudarsanam P."/>
            <person name="Ley R."/>
            <person name="Guruge J."/>
            <person name="Turnbaugh P.J."/>
            <person name="Mahowald M."/>
            <person name="Liep D."/>
            <person name="Gordon J."/>
        </authorList>
    </citation>
    <scope>NUCLEOTIDE SEQUENCE [LARGE SCALE GENOMIC DNA]</scope>
    <source>
        <strain evidence="2 3">DSM 14838</strain>
    </source>
</reference>
<evidence type="ECO:0000313" key="2">
    <source>
        <dbReference type="EMBL" id="EEF87416.1"/>
    </source>
</evidence>
<evidence type="ECO:0000313" key="3">
    <source>
        <dbReference type="Proteomes" id="UP000003711"/>
    </source>
</evidence>
<evidence type="ECO:0000256" key="1">
    <source>
        <dbReference type="SAM" id="MobiDB-lite"/>
    </source>
</evidence>
<dbReference type="EMBL" id="ACCH01000406">
    <property type="protein sequence ID" value="EEF87416.1"/>
    <property type="molecule type" value="Genomic_DNA"/>
</dbReference>
<accession>E2NKZ9</accession>
<organism evidence="2 3">
    <name type="scientific">Bacteroides cellulosilyticus DSM 14838</name>
    <dbReference type="NCBI Taxonomy" id="537012"/>
    <lineage>
        <taxon>Bacteria</taxon>
        <taxon>Pseudomonadati</taxon>
        <taxon>Bacteroidota</taxon>
        <taxon>Bacteroidia</taxon>
        <taxon>Bacteroidales</taxon>
        <taxon>Bacteroidaceae</taxon>
        <taxon>Bacteroides</taxon>
    </lineage>
</organism>
<reference evidence="2 3" key="1">
    <citation type="submission" date="2008-12" db="EMBL/GenBank/DDBJ databases">
        <authorList>
            <person name="Fulton L."/>
            <person name="Clifton S."/>
            <person name="Fulton B."/>
            <person name="Xu J."/>
            <person name="Minx P."/>
            <person name="Pepin K.H."/>
            <person name="Johnson M."/>
            <person name="Bhonagiri V."/>
            <person name="Nash W.E."/>
            <person name="Mardis E.R."/>
            <person name="Wilson R.K."/>
        </authorList>
    </citation>
    <scope>NUCLEOTIDE SEQUENCE [LARGE SCALE GENOMIC DNA]</scope>
    <source>
        <strain evidence="2 3">DSM 14838</strain>
    </source>
</reference>
<gene>
    <name evidence="2" type="ORF">BACCELL_04993</name>
</gene>
<dbReference type="AlphaFoldDB" id="E2NKZ9"/>
<comment type="caution">
    <text evidence="2">The sequence shown here is derived from an EMBL/GenBank/DDBJ whole genome shotgun (WGS) entry which is preliminary data.</text>
</comment>
<dbReference type="Proteomes" id="UP000003711">
    <property type="component" value="Unassembled WGS sequence"/>
</dbReference>
<proteinExistence type="predicted"/>
<feature type="region of interest" description="Disordered" evidence="1">
    <location>
        <begin position="26"/>
        <end position="45"/>
    </location>
</feature>
<protein>
    <submittedName>
        <fullName evidence="2">Uncharacterized protein</fullName>
    </submittedName>
</protein>